<proteinExistence type="predicted"/>
<dbReference type="RefSeq" id="WP_088249977.1">
    <property type="nucleotide sequence ID" value="NZ_BNAM01000001.1"/>
</dbReference>
<evidence type="ECO:0008006" key="3">
    <source>
        <dbReference type="Google" id="ProtNLM"/>
    </source>
</evidence>
<evidence type="ECO:0000313" key="1">
    <source>
        <dbReference type="EMBL" id="OWL93937.1"/>
    </source>
</evidence>
<reference evidence="1 2" key="1">
    <citation type="submission" date="2017-05" db="EMBL/GenBank/DDBJ databases">
        <title>De novo genome assembly of Deniococcus indicus strain DR1.</title>
        <authorList>
            <person name="Chauhan D."/>
            <person name="Yennamalli R.M."/>
            <person name="Priyadarshini R."/>
        </authorList>
    </citation>
    <scope>NUCLEOTIDE SEQUENCE [LARGE SCALE GENOMIC DNA]</scope>
    <source>
        <strain evidence="1 2">DR1</strain>
    </source>
</reference>
<organism evidence="1 2">
    <name type="scientific">Deinococcus indicus</name>
    <dbReference type="NCBI Taxonomy" id="223556"/>
    <lineage>
        <taxon>Bacteria</taxon>
        <taxon>Thermotogati</taxon>
        <taxon>Deinococcota</taxon>
        <taxon>Deinococci</taxon>
        <taxon>Deinococcales</taxon>
        <taxon>Deinococcaceae</taxon>
        <taxon>Deinococcus</taxon>
    </lineage>
</organism>
<comment type="caution">
    <text evidence="1">The sequence shown here is derived from an EMBL/GenBank/DDBJ whole genome shotgun (WGS) entry which is preliminary data.</text>
</comment>
<dbReference type="Proteomes" id="UP000197208">
    <property type="component" value="Unassembled WGS sequence"/>
</dbReference>
<accession>A0A246BFE4</accession>
<dbReference type="AlphaFoldDB" id="A0A246BFE4"/>
<protein>
    <recommendedName>
        <fullName evidence="3">Tetratricopeptide repeat protein</fullName>
    </recommendedName>
</protein>
<name>A0A246BFE4_9DEIO</name>
<dbReference type="OrthoDB" id="56388at2"/>
<dbReference type="EMBL" id="NHMK01000030">
    <property type="protein sequence ID" value="OWL93937.1"/>
    <property type="molecule type" value="Genomic_DNA"/>
</dbReference>
<gene>
    <name evidence="1" type="ORF">CBQ26_17895</name>
</gene>
<keyword evidence="2" id="KW-1185">Reference proteome</keyword>
<sequence>MTVHTTLEEAQNLPHGPQRLALVEEAVRQADLSGDGEAAYEARKELIYSANYAGQSEKMLVAFAWCRAYLDEHQAELGAWEQHGLAWYHKWVLIATHHFPQIPLERIQNLHRDYADRIRALGAGGGTVPYFELQLALHRGDVNGARTAFNIWQFARRDHLSDCPACEAQTIADYHEFTGDDAGCAAQVQRMLDRGMSCSHIPHSTHGMVLPALIRLGRWDEARRHHEQGRDLVAGDPDHVTAQARHLEYLSLTDLSAAQDWYARHVGWAERTTELDTRLDFHLAAALLFSGLRAAGRDTLTLTLPQDLPGHRPDGTYAAHERFEHHAGAARTLAQAFDARNGLPYHAHRLERILALADLPRPTPA</sequence>
<evidence type="ECO:0000313" key="2">
    <source>
        <dbReference type="Proteomes" id="UP000197208"/>
    </source>
</evidence>